<feature type="compositionally biased region" description="Basic and acidic residues" evidence="1">
    <location>
        <begin position="227"/>
        <end position="241"/>
    </location>
</feature>
<reference evidence="3" key="1">
    <citation type="submission" date="2015-09" db="EMBL/GenBank/DDBJ databases">
        <authorList>
            <consortium name="Pathogen Informatics"/>
        </authorList>
    </citation>
    <scope>NUCLEOTIDE SEQUENCE [LARGE SCALE GENOMIC DNA]</scope>
    <source>
        <strain evidence="3">Lake Konstanz</strain>
    </source>
</reference>
<accession>A0A0S4JVF7</accession>
<feature type="region of interest" description="Disordered" evidence="1">
    <location>
        <begin position="157"/>
        <end position="207"/>
    </location>
</feature>
<dbReference type="AlphaFoldDB" id="A0A0S4JVF7"/>
<protein>
    <submittedName>
        <fullName evidence="2">DNA-J protein, putative</fullName>
    </submittedName>
</protein>
<dbReference type="VEuPathDB" id="TriTrypDB:BSAL_42575"/>
<feature type="region of interest" description="Disordered" evidence="1">
    <location>
        <begin position="89"/>
        <end position="127"/>
    </location>
</feature>
<feature type="region of interest" description="Disordered" evidence="1">
    <location>
        <begin position="223"/>
        <end position="254"/>
    </location>
</feature>
<gene>
    <name evidence="2" type="ORF">BSAL_42575</name>
</gene>
<dbReference type="Proteomes" id="UP000051952">
    <property type="component" value="Unassembled WGS sequence"/>
</dbReference>
<dbReference type="CDD" id="cd06257">
    <property type="entry name" value="DnaJ"/>
    <property type="match status" value="1"/>
</dbReference>
<keyword evidence="3" id="KW-1185">Reference proteome</keyword>
<evidence type="ECO:0000313" key="2">
    <source>
        <dbReference type="EMBL" id="CUG93377.1"/>
    </source>
</evidence>
<evidence type="ECO:0000256" key="1">
    <source>
        <dbReference type="SAM" id="MobiDB-lite"/>
    </source>
</evidence>
<evidence type="ECO:0000313" key="3">
    <source>
        <dbReference type="Proteomes" id="UP000051952"/>
    </source>
</evidence>
<dbReference type="InterPro" id="IPR036869">
    <property type="entry name" value="J_dom_sf"/>
</dbReference>
<organism evidence="2 3">
    <name type="scientific">Bodo saltans</name>
    <name type="common">Flagellated protozoan</name>
    <dbReference type="NCBI Taxonomy" id="75058"/>
    <lineage>
        <taxon>Eukaryota</taxon>
        <taxon>Discoba</taxon>
        <taxon>Euglenozoa</taxon>
        <taxon>Kinetoplastea</taxon>
        <taxon>Metakinetoplastina</taxon>
        <taxon>Eubodonida</taxon>
        <taxon>Bodonidae</taxon>
        <taxon>Bodo</taxon>
    </lineage>
</organism>
<feature type="compositionally biased region" description="Basic and acidic residues" evidence="1">
    <location>
        <begin position="187"/>
        <end position="197"/>
    </location>
</feature>
<dbReference type="Gene3D" id="1.10.287.110">
    <property type="entry name" value="DnaJ domain"/>
    <property type="match status" value="1"/>
</dbReference>
<name>A0A0S4JVF7_BODSA</name>
<dbReference type="InterPro" id="IPR001623">
    <property type="entry name" value="DnaJ_domain"/>
</dbReference>
<dbReference type="EMBL" id="CYKH01002150">
    <property type="protein sequence ID" value="CUG93377.1"/>
    <property type="molecule type" value="Genomic_DNA"/>
</dbReference>
<proteinExistence type="predicted"/>
<feature type="compositionally biased region" description="Low complexity" evidence="1">
    <location>
        <begin position="242"/>
        <end position="254"/>
    </location>
</feature>
<sequence length="291" mass="31966">MDLEHRFHRACATLGLPATQERQQGSSSFVSLLSAEDIKAAFHKKALLFHPDKCLHSSNDALGFPTATTTTDPAAHFRAIHGAYKFLLQHHQQQRPMREEESSLSAATRRRKADVQTRMASLQRQWDDDAAQLRNAIHTRTSSDQQRVERISKKTNGWWCSDSKPTASAATTSAPQQCRQEPSSGECRGEGRYEKCSSRAGAGKSTTVTVSAATVGISANTTAAAMTRRDEQEGAAHDRRVSPNSAAPSSPLSLSADRRVAMHVLLLQESKMRLQFAHGEDSDWKVIISSV</sequence>
<dbReference type="SUPFAM" id="SSF46565">
    <property type="entry name" value="Chaperone J-domain"/>
    <property type="match status" value="1"/>
</dbReference>